<dbReference type="RefSeq" id="WP_006772188.1">
    <property type="nucleotide sequence ID" value="NZ_BQNJ01000001.1"/>
</dbReference>
<dbReference type="PANTHER" id="PTHR34817">
    <property type="entry name" value="NUCLEOTIDYLTRANSFERASE"/>
    <property type="match status" value="1"/>
</dbReference>
<reference evidence="2" key="1">
    <citation type="submission" date="2022-01" db="EMBL/GenBank/DDBJ databases">
        <title>Novel bile acid biosynthetic pathways are enriched in the microbiome of centenarians.</title>
        <authorList>
            <person name="Sato Y."/>
            <person name="Atarashi K."/>
            <person name="Plichta R.D."/>
            <person name="Arai Y."/>
            <person name="Sasajima S."/>
            <person name="Kearney M.S."/>
            <person name="Suda W."/>
            <person name="Takeshita K."/>
            <person name="Sasaki T."/>
            <person name="Okamoto S."/>
            <person name="Skelly N.A."/>
            <person name="Okamura Y."/>
            <person name="Vlamakis H."/>
            <person name="Li Y."/>
            <person name="Tanoue T."/>
            <person name="Takei H."/>
            <person name="Nittono H."/>
            <person name="Narushima S."/>
            <person name="Irie J."/>
            <person name="Itoh H."/>
            <person name="Moriya K."/>
            <person name="Sugiura Y."/>
            <person name="Suematsu M."/>
            <person name="Moritoki N."/>
            <person name="Shibata S."/>
            <person name="Littman R.D."/>
            <person name="Fischbach A.M."/>
            <person name="Uwamino Y."/>
            <person name="Inoue T."/>
            <person name="Honda A."/>
            <person name="Hattori M."/>
            <person name="Murai T."/>
            <person name="Xavier J.R."/>
            <person name="Hirose N."/>
            <person name="Honda K."/>
        </authorList>
    </citation>
    <scope>NUCLEOTIDE SEQUENCE</scope>
    <source>
        <strain evidence="2">CE91-St55</strain>
    </source>
</reference>
<dbReference type="AlphaFoldDB" id="A0AA37JD84"/>
<dbReference type="InterPro" id="IPR018775">
    <property type="entry name" value="RlaP"/>
</dbReference>
<evidence type="ECO:0000313" key="3">
    <source>
        <dbReference type="Proteomes" id="UP001055091"/>
    </source>
</evidence>
<feature type="region of interest" description="Disordered" evidence="1">
    <location>
        <begin position="1"/>
        <end position="24"/>
    </location>
</feature>
<accession>A0AA37JD84</accession>
<proteinExistence type="predicted"/>
<evidence type="ECO:0000256" key="1">
    <source>
        <dbReference type="SAM" id="MobiDB-lite"/>
    </source>
</evidence>
<gene>
    <name evidence="2" type="ORF">CE91St55_07180</name>
</gene>
<dbReference type="Pfam" id="PF10127">
    <property type="entry name" value="RlaP"/>
    <property type="match status" value="1"/>
</dbReference>
<dbReference type="Proteomes" id="UP001055091">
    <property type="component" value="Unassembled WGS sequence"/>
</dbReference>
<comment type="caution">
    <text evidence="2">The sequence shown here is derived from an EMBL/GenBank/DDBJ whole genome shotgun (WGS) entry which is preliminary data.</text>
</comment>
<dbReference type="EMBL" id="BQNJ01000001">
    <property type="protein sequence ID" value="GKG98736.1"/>
    <property type="molecule type" value="Genomic_DNA"/>
</dbReference>
<organism evidence="2 3">
    <name type="scientific">Hungatella hathewayi</name>
    <dbReference type="NCBI Taxonomy" id="154046"/>
    <lineage>
        <taxon>Bacteria</taxon>
        <taxon>Bacillati</taxon>
        <taxon>Bacillota</taxon>
        <taxon>Clostridia</taxon>
        <taxon>Lachnospirales</taxon>
        <taxon>Lachnospiraceae</taxon>
        <taxon>Hungatella</taxon>
    </lineage>
</organism>
<protein>
    <submittedName>
        <fullName evidence="2">Nucleotidyltransferase</fullName>
    </submittedName>
</protein>
<sequence length="375" mass="44435">MSDTEKITELPKSTRPHLTQPHLTQPHITQPHITQQLPSQQLLTQPQYSFLKTDPHLGKHIILLGLAGSYSYGTNNENSDIDVRGVTLNRKSDLIGMTSYDQYTDENTDTVIYTFNKIIRLLLECNPNTCELLGLNEEHYLYLSPIGRELLANRRLFLSKRAIQSFGGYADQQLRRLQNALARDRMASEERERHIYNSVKNAMYEFRERYRISDYGTLKIYIDEAENPEMDTEIFLDAQFSHYPLRDYRNIWGEMNNIVKEYDKIGKRNRKKDDNHLNKHAMHLIRLFMMAIDILEKEEIITYRKDEHELLMKIRRGEFQKEDGTYRTEFYEILADYEKRLHEAAENTSLPDEPDYERVQEFVMSVNERVVRDEI</sequence>
<evidence type="ECO:0000313" key="2">
    <source>
        <dbReference type="EMBL" id="GKG98736.1"/>
    </source>
</evidence>
<dbReference type="GeneID" id="93147308"/>
<dbReference type="PANTHER" id="PTHR34817:SF1">
    <property type="entry name" value="NUCLEOTIDYLTRANSFERASE"/>
    <property type="match status" value="1"/>
</dbReference>
<name>A0AA37JD84_9FIRM</name>